<dbReference type="Proteomes" id="UP000003157">
    <property type="component" value="Unassembled WGS sequence"/>
</dbReference>
<proteinExistence type="predicted"/>
<accession>E7GEE1</accession>
<dbReference type="RefSeq" id="WP_008790395.1">
    <property type="nucleotide sequence ID" value="NZ_AKCB01000004.1"/>
</dbReference>
<reference evidence="1 2" key="1">
    <citation type="submission" date="2010-12" db="EMBL/GenBank/DDBJ databases">
        <title>The Genome Sequence of Coprobacillus sp. strain 29_1.</title>
        <authorList>
            <consortium name="The Broad Institute Genome Sequencing Platform"/>
            <person name="Earl A."/>
            <person name="Ward D."/>
            <person name="Feldgarden M."/>
            <person name="Gevers D."/>
            <person name="Daigneault M."/>
            <person name="Sibley C.D."/>
            <person name="White A."/>
            <person name="Strauss J."/>
            <person name="Allen-Vercoe E."/>
            <person name="Young S.K."/>
            <person name="Zeng Q."/>
            <person name="Gargeya S."/>
            <person name="Fitzgerald M."/>
            <person name="Haas B."/>
            <person name="Abouelleil A."/>
            <person name="Alvarado L."/>
            <person name="Arachchi H.M."/>
            <person name="Berlin A."/>
            <person name="Brown A."/>
            <person name="Chapman S.B."/>
            <person name="Chen Z."/>
            <person name="Dunbar C."/>
            <person name="Freedman E."/>
            <person name="Gearin G."/>
            <person name="Gellesch M."/>
            <person name="Goldberg J."/>
            <person name="Griggs A."/>
            <person name="Gujja S."/>
            <person name="Heilman E."/>
            <person name="Heiman D."/>
            <person name="Howarth C."/>
            <person name="Larson L."/>
            <person name="Lui A."/>
            <person name="MacDonald P.J.P."/>
            <person name="Mehta T."/>
            <person name="Montmayeur A."/>
            <person name="Murphy C."/>
            <person name="Neiman D."/>
            <person name="Pearson M."/>
            <person name="Priest M."/>
            <person name="Roberts A."/>
            <person name="Saif S."/>
            <person name="Shea T."/>
            <person name="Shenoy N."/>
            <person name="Sisk P."/>
            <person name="Stolte C."/>
            <person name="Sykes S."/>
            <person name="White J."/>
            <person name="Yandava C."/>
            <person name="Nusbaum C."/>
            <person name="Birren B."/>
        </authorList>
    </citation>
    <scope>NUCLEOTIDE SEQUENCE [LARGE SCALE GENOMIC DNA]</scope>
    <source>
        <strain evidence="1 2">29_1</strain>
    </source>
</reference>
<evidence type="ECO:0000313" key="1">
    <source>
        <dbReference type="EMBL" id="EFW03622.1"/>
    </source>
</evidence>
<dbReference type="EMBL" id="ADKX01000046">
    <property type="protein sequence ID" value="EFW03622.1"/>
    <property type="molecule type" value="Genomic_DNA"/>
</dbReference>
<dbReference type="AlphaFoldDB" id="E7GEE1"/>
<dbReference type="GeneID" id="78231406"/>
<keyword evidence="2" id="KW-1185">Reference proteome</keyword>
<dbReference type="HOGENOM" id="CLU_2129227_0_0_9"/>
<comment type="caution">
    <text evidence="1">The sequence shown here is derived from an EMBL/GenBank/DDBJ whole genome shotgun (WGS) entry which is preliminary data.</text>
</comment>
<gene>
    <name evidence="1" type="ORF">HMPREF9488_03313</name>
</gene>
<dbReference type="OrthoDB" id="10015421at2"/>
<evidence type="ECO:0000313" key="2">
    <source>
        <dbReference type="Proteomes" id="UP000003157"/>
    </source>
</evidence>
<protein>
    <submittedName>
        <fullName evidence="1">Uncharacterized protein</fullName>
    </submittedName>
</protein>
<organism evidence="1 2">
    <name type="scientific">Coprobacillus cateniformis</name>
    <dbReference type="NCBI Taxonomy" id="100884"/>
    <lineage>
        <taxon>Bacteria</taxon>
        <taxon>Bacillati</taxon>
        <taxon>Bacillota</taxon>
        <taxon>Erysipelotrichia</taxon>
        <taxon>Erysipelotrichales</taxon>
        <taxon>Coprobacillaceae</taxon>
        <taxon>Coprobacillus</taxon>
    </lineage>
</organism>
<name>E7GEE1_9FIRM</name>
<sequence length="113" mass="13621">MSLKEQAKKKKSKALEKMGDIYKEFLQSYLAWLYLQNPRFDEFLTNEELTNYLFNEIYIPNNISLYINTDSLNILSKTYEYISRYKDKTSIFTISMDIHPKRKGPYRNKEVVR</sequence>
<dbReference type="STRING" id="100884.GCA_000269565_03654"/>